<feature type="domain" description="VPS8-like TPR-like repeats" evidence="3">
    <location>
        <begin position="1263"/>
        <end position="1469"/>
    </location>
</feature>
<dbReference type="Pfam" id="PF23410">
    <property type="entry name" value="Beta-prop_VPS8"/>
    <property type="match status" value="1"/>
</dbReference>
<proteinExistence type="predicted"/>
<feature type="region of interest" description="Disordered" evidence="1">
    <location>
        <begin position="1552"/>
        <end position="1587"/>
    </location>
</feature>
<dbReference type="InterPro" id="IPR045111">
    <property type="entry name" value="Vps41/Vps8"/>
</dbReference>
<gene>
    <name evidence="4" type="ORF">IWZ03DRAFT_134028</name>
</gene>
<evidence type="ECO:0000259" key="3">
    <source>
        <dbReference type="Pfam" id="PF25066"/>
    </source>
</evidence>
<evidence type="ECO:0000313" key="5">
    <source>
        <dbReference type="Proteomes" id="UP001363622"/>
    </source>
</evidence>
<keyword evidence="5" id="KW-1185">Reference proteome</keyword>
<dbReference type="SUPFAM" id="SSF50978">
    <property type="entry name" value="WD40 repeat-like"/>
    <property type="match status" value="1"/>
</dbReference>
<dbReference type="InterPro" id="IPR059070">
    <property type="entry name" value="TPR_VPS8_2"/>
</dbReference>
<dbReference type="PANTHER" id="PTHR12616:SF8">
    <property type="entry name" value="VACUOLAR PROTEIN SORTING-ASSOCIATED PROTEIN 8 HOMOLOG"/>
    <property type="match status" value="1"/>
</dbReference>
<dbReference type="Pfam" id="PF12816">
    <property type="entry name" value="TPR_Vps8"/>
    <property type="match status" value="1"/>
</dbReference>
<evidence type="ECO:0000313" key="4">
    <source>
        <dbReference type="EMBL" id="KAK7520273.1"/>
    </source>
</evidence>
<feature type="compositionally biased region" description="Polar residues" evidence="1">
    <location>
        <begin position="1572"/>
        <end position="1587"/>
    </location>
</feature>
<feature type="region of interest" description="Disordered" evidence="1">
    <location>
        <begin position="1"/>
        <end position="123"/>
    </location>
</feature>
<feature type="compositionally biased region" description="Polar residues" evidence="1">
    <location>
        <begin position="1"/>
        <end position="23"/>
    </location>
</feature>
<dbReference type="Pfam" id="PF25066">
    <property type="entry name" value="TPR_VPS8_2"/>
    <property type="match status" value="1"/>
</dbReference>
<feature type="compositionally biased region" description="Basic and acidic residues" evidence="1">
    <location>
        <begin position="31"/>
        <end position="56"/>
    </location>
</feature>
<protein>
    <submittedName>
        <fullName evidence="4">Golgi CORVET complex core vacuolar protein 8-domain-containing protein</fullName>
    </submittedName>
</protein>
<accession>A0ABR1KRV4</accession>
<dbReference type="PANTHER" id="PTHR12616">
    <property type="entry name" value="VACUOLAR PROTEIN SORTING VPS41"/>
    <property type="match status" value="1"/>
</dbReference>
<evidence type="ECO:0000256" key="1">
    <source>
        <dbReference type="SAM" id="MobiDB-lite"/>
    </source>
</evidence>
<sequence length="1664" mass="182173">MSSVDGESNVSGGREQVSANTLSGDGLATDSAERPSSELRHIIEEEQRELGAKSAEDTNGASFHGYRKVKEQEDAASEGLSAPLPRQDPPAGPMSPEGSISPPDDTPSVQGSAPSSPSGSTQLSFAAFQRARPAPLQPFERRFSARISSSSSLGLPRADSPAFLNAHSRQSSLSSQIFQTQDEAETPQPPWEVVRWTKLRKISGQAFSELGKRNFGRPTCLAVASSIILGTSKGLILVFDYHQTLKSIIGLGTKAIESGAITALAISADHSTVAGGHSSGNIFTWELARPARPFLHIPPLAKSELENRQSDGHVSDVSVYHLGFLGTRHTALVSADEGGMAFSHLATRGLGAMGRTVKTTRILGRYPPSPSTPEPARKASSVLAFSPLPLGNVEQPTDTLGLTALLTPYLLVIVSTTPIAETQHKATRPKEMAPHGTLSGCLAWFPAVKLKNAAGNDEQGVSKTKLVYCWSNILTVLDVDAQEHPEKNKPPILHFQPRSRWRAEEAIVAVQWLSRSVIGVLTISQRLVILEDNSLRQTDSYDLIQKHIYHEDLFSRQLHSVVEQHDERDDSLHGVVADAFCMSFRAFKGRLFLLGFNDVSIGTLSNWADRLLALMEEGDYIGALELATAYYNGDADKLTVGLPSDDDARQALVQEKLLDMLSASLRYTFSRNWSEYDEASRSQLFALATASFNACLSMGDLDYLFEDVFEAFQGANLQGIFFDVLEPRIVDGEITSVPPDVLKNLITHYASDGQASQLEELICRLDTSTIDINQVTILCRQYNLYDALIYVWTRSLRDYITPLIDLLKIIGTLLSNSQLSDVAYEQQMTSAMKIFPYLAYTLTGRIYPGGVTLEDEEADEAKAALYSYIFSGKAVKWPKGSKEVFNPPAEAGADDSFPYLRMILRFDTGSFMSMLNEAFEDSYLNGEPTTSPNGTVNGKAIERSSARRPTRQYILNILLGVMNNGQFNPEDTIYFYMFIARNLPKFPQYIILPGSTLHKLLEGLCDYPSEAVADDCQLSVEYLLSVYHPPDIDSLVPLFERAGFHRVLKAVFRNAKQYARLLEAYLNDSDDRNAVFDCIRDILRPSRGLNKKQTGEVHTVILRHALELAGVDAAKTARTIRSHTPALLAGVLEKLEPDPYLQFLFLRALLEPERQPGSAPTSLPPESPTAAFVERFVQLMCKYEPGHVAEYVGLLRSGNLRLDKVLPAMESSGVIDAAVVLMAQDGLVHDAMSRLVKHLGTLETALVGLLEESGNSPDTANTEEAAADLLEAVHKYTKIGVWLCQGQTRAKKQVNGEKKSRVNGMKEFEKELDMDELLWLDLLDAVVVMTKEVSTATSKITPRTPPPSQVLDTSKISNSLRTNVQNTFSSLLACMATVEAPKPLTHSAAIAAARKQHTPASAGQPSPSFLRILRAFLTRASRSSPSLSDLRTVLSSIFAAYAFESTILALANAFLDKDVFSRLEDVTLRRGRGWRPKGNVCEGCRRRVWGPGVEGGARIWDEWERREKAAWRRRWERDVQRRGGVEGARARRGKGKAEPLDDMVDIAEAGADDADGSAEQSAVGPGDGTAGNSGEISVARSTNGDASLSNGPLQPLVVFACRHLWHRRCLDPELTARLSRRSNGKAQVAGVDGVAEGNAKWEAEDGRLRCAICVELPDDGTGNG</sequence>
<organism evidence="4 5">
    <name type="scientific">Phyllosticta citriasiana</name>
    <dbReference type="NCBI Taxonomy" id="595635"/>
    <lineage>
        <taxon>Eukaryota</taxon>
        <taxon>Fungi</taxon>
        <taxon>Dikarya</taxon>
        <taxon>Ascomycota</taxon>
        <taxon>Pezizomycotina</taxon>
        <taxon>Dothideomycetes</taxon>
        <taxon>Dothideomycetes incertae sedis</taxon>
        <taxon>Botryosphaeriales</taxon>
        <taxon>Phyllostictaceae</taxon>
        <taxon>Phyllosticta</taxon>
    </lineage>
</organism>
<dbReference type="EMBL" id="JBBPHU010000003">
    <property type="protein sequence ID" value="KAK7520273.1"/>
    <property type="molecule type" value="Genomic_DNA"/>
</dbReference>
<dbReference type="Proteomes" id="UP001363622">
    <property type="component" value="Unassembled WGS sequence"/>
</dbReference>
<dbReference type="InterPro" id="IPR036322">
    <property type="entry name" value="WD40_repeat_dom_sf"/>
</dbReference>
<reference evidence="4 5" key="1">
    <citation type="submission" date="2024-04" db="EMBL/GenBank/DDBJ databases">
        <title>Phyllosticta paracitricarpa is synonymous to the EU quarantine fungus P. citricarpa based on phylogenomic analyses.</title>
        <authorList>
            <consortium name="Lawrence Berkeley National Laboratory"/>
            <person name="Van Ingen-Buijs V.A."/>
            <person name="Van Westerhoven A.C."/>
            <person name="Haridas S."/>
            <person name="Skiadas P."/>
            <person name="Martin F."/>
            <person name="Groenewald J.Z."/>
            <person name="Crous P.W."/>
            <person name="Seidl M.F."/>
        </authorList>
    </citation>
    <scope>NUCLEOTIDE SEQUENCE [LARGE SCALE GENOMIC DNA]</scope>
    <source>
        <strain evidence="4 5">CBS 123371</strain>
    </source>
</reference>
<feature type="domain" description="Vacuolar protein sorting-associated protein 8 central" evidence="2">
    <location>
        <begin position="720"/>
        <end position="919"/>
    </location>
</feature>
<name>A0ABR1KRV4_9PEZI</name>
<comment type="caution">
    <text evidence="4">The sequence shown here is derived from an EMBL/GenBank/DDBJ whole genome shotgun (WGS) entry which is preliminary data.</text>
</comment>
<dbReference type="InterPro" id="IPR025941">
    <property type="entry name" value="Vps8_central_dom"/>
</dbReference>
<evidence type="ECO:0000259" key="2">
    <source>
        <dbReference type="Pfam" id="PF12816"/>
    </source>
</evidence>
<feature type="compositionally biased region" description="Polar residues" evidence="1">
    <location>
        <begin position="107"/>
        <end position="123"/>
    </location>
</feature>